<name>A0ABD7IV34_LACPE</name>
<dbReference type="AlphaFoldDB" id="A0ABD7IV34"/>
<dbReference type="InterPro" id="IPR006524">
    <property type="entry name" value="ArpU-like"/>
</dbReference>
<evidence type="ECO:0000313" key="3">
    <source>
        <dbReference type="Proteomes" id="UP000276249"/>
    </source>
</evidence>
<sequence length="161" mass="18660">MMGEQQVISDEIFPPIDQEKTIKQVRRFLDKKLPQAVRASGHSVADLKSPSMDGMPKSAPAGNSAEDRITRRLYAEQIVRQTIQAMARCDHECQEILDRLYLQGYSDTMCYMDIGYSKTQYFDRWKPLAMLQFAQSYYLEDLNIYQNRTQTGLHNNKLVVN</sequence>
<dbReference type="EMBL" id="RDCJ01000020">
    <property type="protein sequence ID" value="RMW51759.1"/>
    <property type="molecule type" value="Genomic_DNA"/>
</dbReference>
<dbReference type="NCBIfam" id="TIGR01637">
    <property type="entry name" value="phage_arpU"/>
    <property type="match status" value="1"/>
</dbReference>
<reference evidence="2 3" key="1">
    <citation type="submission" date="2018-10" db="EMBL/GenBank/DDBJ databases">
        <title>Genome sequences of five Lactobacillus pentosus strains isolated from brines of traditionally fermented spanish-style green table olives and differences between them.</title>
        <authorList>
            <person name="Jimenez Diaz R."/>
        </authorList>
    </citation>
    <scope>NUCLEOTIDE SEQUENCE [LARGE SCALE GENOMIC DNA]</scope>
    <source>
        <strain evidence="2 3">IG10</strain>
    </source>
</reference>
<protein>
    <submittedName>
        <fullName evidence="2">Transcriptional regulator</fullName>
    </submittedName>
</protein>
<accession>A0ABD7IV34</accession>
<comment type="caution">
    <text evidence="2">The sequence shown here is derived from an EMBL/GenBank/DDBJ whole genome shotgun (WGS) entry which is preliminary data.</text>
</comment>
<gene>
    <name evidence="2" type="ORF">D6U18_01715</name>
</gene>
<feature type="region of interest" description="Disordered" evidence="1">
    <location>
        <begin position="40"/>
        <end position="64"/>
    </location>
</feature>
<dbReference type="RefSeq" id="WP_122217524.1">
    <property type="nucleotide sequence ID" value="NZ_RDCJ01000020.1"/>
</dbReference>
<proteinExistence type="predicted"/>
<evidence type="ECO:0000313" key="2">
    <source>
        <dbReference type="EMBL" id="RMW51759.1"/>
    </source>
</evidence>
<organism evidence="2 3">
    <name type="scientific">Lactiplantibacillus pentosus</name>
    <name type="common">Lactobacillus pentosus</name>
    <dbReference type="NCBI Taxonomy" id="1589"/>
    <lineage>
        <taxon>Bacteria</taxon>
        <taxon>Bacillati</taxon>
        <taxon>Bacillota</taxon>
        <taxon>Bacilli</taxon>
        <taxon>Lactobacillales</taxon>
        <taxon>Lactobacillaceae</taxon>
        <taxon>Lactiplantibacillus</taxon>
    </lineage>
</organism>
<dbReference type="Proteomes" id="UP000276249">
    <property type="component" value="Unassembled WGS sequence"/>
</dbReference>
<evidence type="ECO:0000256" key="1">
    <source>
        <dbReference type="SAM" id="MobiDB-lite"/>
    </source>
</evidence>